<accession>A0A8K1CIQ7</accession>
<protein>
    <submittedName>
        <fullName evidence="2">Uncharacterized protein</fullName>
    </submittedName>
</protein>
<proteinExistence type="predicted"/>
<feature type="region of interest" description="Disordered" evidence="1">
    <location>
        <begin position="624"/>
        <end position="653"/>
    </location>
</feature>
<dbReference type="EMBL" id="SPLM01000040">
    <property type="protein sequence ID" value="TMW64314.1"/>
    <property type="molecule type" value="Genomic_DNA"/>
</dbReference>
<feature type="compositionally biased region" description="Low complexity" evidence="1">
    <location>
        <begin position="624"/>
        <end position="646"/>
    </location>
</feature>
<sequence>MLTPVDMKDNVLPKNSEVHIKFHQQNPRRGDFLYGTQATRRRMVVESVTGGGSGKDHFALGPGQYDLINNRPQTTGAVKFSPSDRFHENYSTDRPGPGQYLTNDELVSPRPVAAVFSQKPRQTNMASVTSPTASVVSSYYYVPKSSFRDGSYDYPDWSRSPRFKTRHRIGLASKKNNKQQSTDFVAKNMQELQKLAAQYRKRHGGGGRNQDDHDLNELAPPPVSFKRRSSILSTASAHRSSLSTPRHPPSFFHGHDKGQGDLVLQSWLTFAWISAVQARMTRIHQLTSLMRQILRSQNHKTKQVIFVEWKKLDATRHRHYAADLINKNTLRWRIWLRIHKKRWHVSILRQFLRGLSFDVRFSIAMKRIKRKIQLIQRWWRHVQLMVRAREEALYHKWITVENRLRLEYISQMPHLQRIFQLPSGTVVANQAAYMGSASGNAADIQLHKLLNLPDQKRWYSAHFVLTSDGGLRGYAAINNEMLVEIKNFRCHFHDVSASSSELDVMNSLSDVTSSLNAYNSYTNAAWKPFLMLFRQGAFRFVLLTSPSPLPTEILNWKDKLERLMVMSTTGNSYNSSFSVSNSDVSFNTSVSDLVAVSMRSGILAPSSQSSLNLHQGSSSSLALVSTSTGATPRSSSSSGSASSPTRGKLQARVRSIRQRTKTGLNVTEGTLSYYVVDLLKDFPKVPSAVVWQTIRDKLREKRKAFRAEIYRYKLELFHYHQHQEQIKQVHVLDKFREFFTLERPRRPHFRSLISNRKMEALIRQTVEQVKQTTPSNPKYLVDATKQN</sequence>
<evidence type="ECO:0000256" key="1">
    <source>
        <dbReference type="SAM" id="MobiDB-lite"/>
    </source>
</evidence>
<gene>
    <name evidence="2" type="ORF">Poli38472_012936</name>
</gene>
<feature type="region of interest" description="Disordered" evidence="1">
    <location>
        <begin position="199"/>
        <end position="220"/>
    </location>
</feature>
<name>A0A8K1CIQ7_PYTOL</name>
<dbReference type="Proteomes" id="UP000794436">
    <property type="component" value="Unassembled WGS sequence"/>
</dbReference>
<reference evidence="2" key="1">
    <citation type="submission" date="2019-03" db="EMBL/GenBank/DDBJ databases">
        <title>Long read genome sequence of the mycoparasitic Pythium oligandrum ATCC 38472 isolated from sugarbeet rhizosphere.</title>
        <authorList>
            <person name="Gaulin E."/>
        </authorList>
    </citation>
    <scope>NUCLEOTIDE SEQUENCE</scope>
    <source>
        <strain evidence="2">ATCC 38472_TT</strain>
    </source>
</reference>
<keyword evidence="3" id="KW-1185">Reference proteome</keyword>
<comment type="caution">
    <text evidence="2">The sequence shown here is derived from an EMBL/GenBank/DDBJ whole genome shotgun (WGS) entry which is preliminary data.</text>
</comment>
<evidence type="ECO:0000313" key="2">
    <source>
        <dbReference type="EMBL" id="TMW64314.1"/>
    </source>
</evidence>
<organism evidence="2 3">
    <name type="scientific">Pythium oligandrum</name>
    <name type="common">Mycoparasitic fungus</name>
    <dbReference type="NCBI Taxonomy" id="41045"/>
    <lineage>
        <taxon>Eukaryota</taxon>
        <taxon>Sar</taxon>
        <taxon>Stramenopiles</taxon>
        <taxon>Oomycota</taxon>
        <taxon>Peronosporomycetes</taxon>
        <taxon>Pythiales</taxon>
        <taxon>Pythiaceae</taxon>
        <taxon>Pythium</taxon>
    </lineage>
</organism>
<evidence type="ECO:0000313" key="3">
    <source>
        <dbReference type="Proteomes" id="UP000794436"/>
    </source>
</evidence>
<dbReference type="AlphaFoldDB" id="A0A8K1CIQ7"/>
<dbReference type="OrthoDB" id="111457at2759"/>